<dbReference type="AlphaFoldDB" id="A0A6J0C7U3"/>
<accession>A0A6J0C7U3</accession>
<feature type="domain" description="OBG-type G" evidence="3">
    <location>
        <begin position="158"/>
        <end position="347"/>
    </location>
</feature>
<dbReference type="PROSITE" id="PS51883">
    <property type="entry name" value="OBG"/>
    <property type="match status" value="1"/>
</dbReference>
<protein>
    <submittedName>
        <fullName evidence="6">GTP-binding protein 10 homolog</fullName>
    </submittedName>
</protein>
<keyword evidence="5" id="KW-1185">Reference proteome</keyword>
<dbReference type="InterPro" id="IPR027417">
    <property type="entry name" value="P-loop_NTPase"/>
</dbReference>
<dbReference type="InterPro" id="IPR036726">
    <property type="entry name" value="GTP1_OBG_dom_sf"/>
</dbReference>
<organism evidence="6">
    <name type="scientific">Neodiprion lecontei</name>
    <name type="common">Redheaded pine sawfly</name>
    <dbReference type="NCBI Taxonomy" id="441921"/>
    <lineage>
        <taxon>Eukaryota</taxon>
        <taxon>Metazoa</taxon>
        <taxon>Ecdysozoa</taxon>
        <taxon>Arthropoda</taxon>
        <taxon>Hexapoda</taxon>
        <taxon>Insecta</taxon>
        <taxon>Pterygota</taxon>
        <taxon>Neoptera</taxon>
        <taxon>Endopterygota</taxon>
        <taxon>Hymenoptera</taxon>
        <taxon>Tenthredinoidea</taxon>
        <taxon>Diprionidae</taxon>
        <taxon>Diprioninae</taxon>
        <taxon>Neodiprion</taxon>
    </lineage>
</organism>
<dbReference type="InterPro" id="IPR031167">
    <property type="entry name" value="G_OBG"/>
</dbReference>
<dbReference type="GeneID" id="107226906"/>
<dbReference type="InterPro" id="IPR006169">
    <property type="entry name" value="GTP1_OBG_dom"/>
</dbReference>
<dbReference type="Gene3D" id="3.40.50.300">
    <property type="entry name" value="P-loop containing nucleotide triphosphate hydrolases"/>
    <property type="match status" value="1"/>
</dbReference>
<dbReference type="SUPFAM" id="SSF82051">
    <property type="entry name" value="Obg GTP-binding protein N-terminal domain"/>
    <property type="match status" value="1"/>
</dbReference>
<dbReference type="Gene3D" id="2.70.210.12">
    <property type="entry name" value="GTP1/OBG domain"/>
    <property type="match status" value="1"/>
</dbReference>
<dbReference type="GO" id="GO:0005525">
    <property type="term" value="F:GTP binding"/>
    <property type="evidence" value="ECO:0007669"/>
    <property type="project" value="UniProtKB-KW"/>
</dbReference>
<dbReference type="GO" id="GO:0005739">
    <property type="term" value="C:mitochondrion"/>
    <property type="evidence" value="ECO:0007669"/>
    <property type="project" value="TreeGrafter"/>
</dbReference>
<dbReference type="KEGG" id="nlo:107226906"/>
<dbReference type="Pfam" id="PF01926">
    <property type="entry name" value="MMR_HSR1"/>
    <property type="match status" value="1"/>
</dbReference>
<dbReference type="RefSeq" id="XP_015523406.2">
    <property type="nucleotide sequence ID" value="XM_015667920.2"/>
</dbReference>
<name>A0A6J0C7U3_NEOLC</name>
<dbReference type="PANTHER" id="PTHR11702:SF43">
    <property type="entry name" value="GTP-BINDING PROTEIN 10"/>
    <property type="match status" value="1"/>
</dbReference>
<evidence type="ECO:0000256" key="1">
    <source>
        <dbReference type="ARBA" id="ARBA00022741"/>
    </source>
</evidence>
<gene>
    <name evidence="6" type="primary">LOC107226906</name>
</gene>
<dbReference type="PRINTS" id="PR00326">
    <property type="entry name" value="GTP1OBG"/>
</dbReference>
<dbReference type="CDD" id="cd01898">
    <property type="entry name" value="Obg"/>
    <property type="match status" value="1"/>
</dbReference>
<dbReference type="OrthoDB" id="347018at2759"/>
<reference evidence="6" key="1">
    <citation type="submission" date="2025-08" db="UniProtKB">
        <authorList>
            <consortium name="RefSeq"/>
        </authorList>
    </citation>
    <scope>IDENTIFICATION</scope>
    <source>
        <tissue evidence="6">Thorax and Abdomen</tissue>
    </source>
</reference>
<evidence type="ECO:0000256" key="2">
    <source>
        <dbReference type="ARBA" id="ARBA00023134"/>
    </source>
</evidence>
<proteinExistence type="predicted"/>
<dbReference type="InParanoid" id="A0A6J0C7U3"/>
<dbReference type="FunCoup" id="A0A6J0C7U3">
    <property type="interactions" value="908"/>
</dbReference>
<evidence type="ECO:0000313" key="6">
    <source>
        <dbReference type="RefSeq" id="XP_015523406.2"/>
    </source>
</evidence>
<dbReference type="Pfam" id="PF01018">
    <property type="entry name" value="GTP1_OBG"/>
    <property type="match status" value="1"/>
</dbReference>
<evidence type="ECO:0000259" key="3">
    <source>
        <dbReference type="PROSITE" id="PS51710"/>
    </source>
</evidence>
<dbReference type="SUPFAM" id="SSF52540">
    <property type="entry name" value="P-loop containing nucleoside triphosphate hydrolases"/>
    <property type="match status" value="1"/>
</dbReference>
<dbReference type="GO" id="GO:0042254">
    <property type="term" value="P:ribosome biogenesis"/>
    <property type="evidence" value="ECO:0007669"/>
    <property type="project" value="UniProtKB-UniRule"/>
</dbReference>
<evidence type="ECO:0000259" key="4">
    <source>
        <dbReference type="PROSITE" id="PS51883"/>
    </source>
</evidence>
<sequence>MVVFTQILGYAARQVSRNYLRGLFMDSLRLHVKGGVGGMGLPRFGGIGGRGGHVYLVAKEGETLKNLSSKLKVHKIIAGEGGNSSQTQLLGKLGEDMTIPVPPGVSVITDQGVKLGELNEPGSKLIVAKGGIGGCRETGFSGQKGEALHIHLDLKLIADACLVGFPNAGKSTLLKAVSRASPKIASYPFTTLRPHIGIMQYKDLRQISVADLPGLIEGAHVNIGMGHRFLKHVERTQLMIVVVDIQGFRLSPKHLRRNCLETIVLLNKELELYKPDLLNMPAILVVNKMDTENATEKLNEVKPLIKEYERTLATFSDEIRPEKAFVFEAVLPVALRERNVDEIKLLQEKVRTVLDLHAEKKAMKMRGEFPDSELIEKLKQETMQRIPTLV</sequence>
<evidence type="ECO:0000313" key="5">
    <source>
        <dbReference type="Proteomes" id="UP000829291"/>
    </source>
</evidence>
<dbReference type="InterPro" id="IPR045086">
    <property type="entry name" value="OBG_GTPase"/>
</dbReference>
<keyword evidence="2" id="KW-0342">GTP-binding</keyword>
<keyword evidence="1" id="KW-0547">Nucleotide-binding</keyword>
<dbReference type="Proteomes" id="UP000829291">
    <property type="component" value="Chromosome 4"/>
</dbReference>
<dbReference type="PANTHER" id="PTHR11702">
    <property type="entry name" value="DEVELOPMENTALLY REGULATED GTP-BINDING PROTEIN-RELATED"/>
    <property type="match status" value="1"/>
</dbReference>
<feature type="domain" description="Obg" evidence="4">
    <location>
        <begin position="22"/>
        <end position="157"/>
    </location>
</feature>
<dbReference type="GO" id="GO:0003924">
    <property type="term" value="F:GTPase activity"/>
    <property type="evidence" value="ECO:0007669"/>
    <property type="project" value="InterPro"/>
</dbReference>
<dbReference type="InterPro" id="IPR006073">
    <property type="entry name" value="GTP-bd"/>
</dbReference>
<dbReference type="PROSITE" id="PS51710">
    <property type="entry name" value="G_OBG"/>
    <property type="match status" value="1"/>
</dbReference>